<gene>
    <name evidence="1" type="ORF">FF011L_39220</name>
</gene>
<sequence length="250" mass="25703">MGSMAKKTSKASPDLVLQASQLSGRALQLALQSLLTNVKADEGAMLVVHALDTAGQHSALMGLSQSIRVNVGGDLGDFACAYNQAAKVMIRGNVGNGVGDGMTGGAVRVYGRAGDGVGVAMSGGTLAVYGHAGNSCGAAMCGGEIFVRGDVGSQLGVGARRGTIVVGGNAGNRVGEAIGQATIYIRGEAESLAPGVVETGLRERERLRLGLLLINAAIKGDANEFRRIVPKAIYEEEKNRPRGEIDPSWR</sequence>
<dbReference type="OrthoDB" id="264795at2"/>
<dbReference type="InterPro" id="IPR036485">
    <property type="entry name" value="Glu_synth_asu_C_sf"/>
</dbReference>
<proteinExistence type="predicted"/>
<name>A0A517MJQ9_9BACT</name>
<dbReference type="SUPFAM" id="SSF69336">
    <property type="entry name" value="Alpha subunit of glutamate synthase, C-terminal domain"/>
    <property type="match status" value="1"/>
</dbReference>
<reference evidence="1 2" key="1">
    <citation type="submission" date="2019-02" db="EMBL/GenBank/DDBJ databases">
        <title>Deep-cultivation of Planctomycetes and their phenomic and genomic characterization uncovers novel biology.</title>
        <authorList>
            <person name="Wiegand S."/>
            <person name="Jogler M."/>
            <person name="Boedeker C."/>
            <person name="Pinto D."/>
            <person name="Vollmers J."/>
            <person name="Rivas-Marin E."/>
            <person name="Kohn T."/>
            <person name="Peeters S.H."/>
            <person name="Heuer A."/>
            <person name="Rast P."/>
            <person name="Oberbeckmann S."/>
            <person name="Bunk B."/>
            <person name="Jeske O."/>
            <person name="Meyerdierks A."/>
            <person name="Storesund J.E."/>
            <person name="Kallscheuer N."/>
            <person name="Luecker S."/>
            <person name="Lage O.M."/>
            <person name="Pohl T."/>
            <person name="Merkel B.J."/>
            <person name="Hornburger P."/>
            <person name="Mueller R.-W."/>
            <person name="Bruemmer F."/>
            <person name="Labrenz M."/>
            <person name="Spormann A.M."/>
            <person name="Op den Camp H."/>
            <person name="Overmann J."/>
            <person name="Amann R."/>
            <person name="Jetten M.S.M."/>
            <person name="Mascher T."/>
            <person name="Medema M.H."/>
            <person name="Devos D.P."/>
            <person name="Kaster A.-K."/>
            <person name="Ovreas L."/>
            <person name="Rohde M."/>
            <person name="Galperin M.Y."/>
            <person name="Jogler C."/>
        </authorList>
    </citation>
    <scope>NUCLEOTIDE SEQUENCE [LARGE SCALE GENOMIC DNA]</scope>
    <source>
        <strain evidence="1 2">FF011L</strain>
    </source>
</reference>
<dbReference type="AlphaFoldDB" id="A0A517MJQ9"/>
<dbReference type="PANTHER" id="PTHR39673">
    <property type="entry name" value="TUNGSTEN FORMYLMETHANOFURAN DEHYDROGENASE, SUBUNIT C (FWDC)"/>
    <property type="match status" value="1"/>
</dbReference>
<evidence type="ECO:0000313" key="1">
    <source>
        <dbReference type="EMBL" id="QDS95135.1"/>
    </source>
</evidence>
<dbReference type="Proteomes" id="UP000320672">
    <property type="component" value="Chromosome"/>
</dbReference>
<accession>A0A517MJQ9</accession>
<dbReference type="GO" id="GO:0016491">
    <property type="term" value="F:oxidoreductase activity"/>
    <property type="evidence" value="ECO:0007669"/>
    <property type="project" value="InterPro"/>
</dbReference>
<protein>
    <submittedName>
        <fullName evidence="1">GXGXG motif protein</fullName>
    </submittedName>
</protein>
<dbReference type="EMBL" id="CP036262">
    <property type="protein sequence ID" value="QDS95135.1"/>
    <property type="molecule type" value="Genomic_DNA"/>
</dbReference>
<organism evidence="1 2">
    <name type="scientific">Roseimaritima multifibrata</name>
    <dbReference type="NCBI Taxonomy" id="1930274"/>
    <lineage>
        <taxon>Bacteria</taxon>
        <taxon>Pseudomonadati</taxon>
        <taxon>Planctomycetota</taxon>
        <taxon>Planctomycetia</taxon>
        <taxon>Pirellulales</taxon>
        <taxon>Pirellulaceae</taxon>
        <taxon>Roseimaritima</taxon>
    </lineage>
</organism>
<dbReference type="KEGG" id="rml:FF011L_39220"/>
<evidence type="ECO:0000313" key="2">
    <source>
        <dbReference type="Proteomes" id="UP000320672"/>
    </source>
</evidence>
<keyword evidence="2" id="KW-1185">Reference proteome</keyword>
<dbReference type="PANTHER" id="PTHR39673:SF5">
    <property type="entry name" value="TUNGSTEN-CONTAINING FORMYLMETHANOFURAN DEHYDROGENASE 2 SUBUNIT C"/>
    <property type="match status" value="1"/>
</dbReference>
<dbReference type="Gene3D" id="2.160.20.60">
    <property type="entry name" value="Glutamate synthase, alpha subunit, C-terminal domain"/>
    <property type="match status" value="2"/>
</dbReference>